<feature type="signal peptide" evidence="1">
    <location>
        <begin position="1"/>
        <end position="22"/>
    </location>
</feature>
<evidence type="ECO:0008006" key="4">
    <source>
        <dbReference type="Google" id="ProtNLM"/>
    </source>
</evidence>
<evidence type="ECO:0000313" key="2">
    <source>
        <dbReference type="EMBL" id="TGL63907.1"/>
    </source>
</evidence>
<evidence type="ECO:0000313" key="3">
    <source>
        <dbReference type="Proteomes" id="UP000297693"/>
    </source>
</evidence>
<keyword evidence="3" id="KW-1185">Reference proteome</keyword>
<gene>
    <name evidence="2" type="ORF">EHQ58_00655</name>
</gene>
<keyword evidence="1" id="KW-0732">Signal</keyword>
<protein>
    <recommendedName>
        <fullName evidence="4">Lipoprotein</fullName>
    </recommendedName>
</protein>
<evidence type="ECO:0000256" key="1">
    <source>
        <dbReference type="SAM" id="SignalP"/>
    </source>
</evidence>
<proteinExistence type="predicted"/>
<feature type="chain" id="PRO_5020910938" description="Lipoprotein" evidence="1">
    <location>
        <begin position="23"/>
        <end position="113"/>
    </location>
</feature>
<dbReference type="EMBL" id="RQGD01000002">
    <property type="protein sequence ID" value="TGL63907.1"/>
    <property type="molecule type" value="Genomic_DNA"/>
</dbReference>
<comment type="caution">
    <text evidence="2">The sequence shown here is derived from an EMBL/GenBank/DDBJ whole genome shotgun (WGS) entry which is preliminary data.</text>
</comment>
<reference evidence="2" key="1">
    <citation type="journal article" date="2019" name="PLoS Negl. Trop. Dis.">
        <title>Revisiting the worldwide diversity of Leptospira species in the environment.</title>
        <authorList>
            <person name="Vincent A.T."/>
            <person name="Schiettekatte O."/>
            <person name="Bourhy P."/>
            <person name="Veyrier F.J."/>
            <person name="Picardeau M."/>
        </authorList>
    </citation>
    <scope>NUCLEOTIDE SEQUENCE [LARGE SCALE GENOMIC DNA]</scope>
    <source>
        <strain evidence="2">201702476</strain>
    </source>
</reference>
<dbReference type="AlphaFoldDB" id="A0A4R9KB16"/>
<dbReference type="Proteomes" id="UP000297693">
    <property type="component" value="Unassembled WGS sequence"/>
</dbReference>
<dbReference type="OrthoDB" id="329843at2"/>
<dbReference type="RefSeq" id="WP_135621403.1">
    <property type="nucleotide sequence ID" value="NZ_RQGD01000002.1"/>
</dbReference>
<accession>A0A4R9KB16</accession>
<sequence>MKKIYLMLILLFTLNCATSEKATRFNGMPAGDGKPDHYLRTTSYGLNALIIFPIKRNAEFPESLETFSDYAKKNKGTKFRIIQKETTKWAFLLPPFTFVLTPVVTELVGEVYD</sequence>
<name>A0A4R9KB16_9LEPT</name>
<organism evidence="2 3">
    <name type="scientific">Leptospira ognonensis</name>
    <dbReference type="NCBI Taxonomy" id="2484945"/>
    <lineage>
        <taxon>Bacteria</taxon>
        <taxon>Pseudomonadati</taxon>
        <taxon>Spirochaetota</taxon>
        <taxon>Spirochaetia</taxon>
        <taxon>Leptospirales</taxon>
        <taxon>Leptospiraceae</taxon>
        <taxon>Leptospira</taxon>
    </lineage>
</organism>